<name>A0AAV3Q8Q8_LITER</name>
<sequence>MGITSEMSYQMEGVVDSCESKRKWGFSGIALRGPLKPIFTKQVSVDEEENDDEEVTTPTSEDSRISRSFLTCPPAPKKRKVASKFHQFNDARRRDFFHVPDLETVFIQRVEKA</sequence>
<gene>
    <name evidence="4" type="ORF">LIER_15763</name>
</gene>
<dbReference type="EMBL" id="BAABME010003446">
    <property type="protein sequence ID" value="GAA0158838.1"/>
    <property type="molecule type" value="Genomic_DNA"/>
</dbReference>
<evidence type="ECO:0000313" key="4">
    <source>
        <dbReference type="EMBL" id="GAA0158838.1"/>
    </source>
</evidence>
<dbReference type="AlphaFoldDB" id="A0AAV3Q8Q8"/>
<dbReference type="PANTHER" id="PTHR33142:SF40">
    <property type="entry name" value="CYCLIN-DEPENDENT PROTEIN KINASE INHIBITOR SMR6"/>
    <property type="match status" value="1"/>
</dbReference>
<evidence type="ECO:0000256" key="1">
    <source>
        <dbReference type="ARBA" id="ARBA00023013"/>
    </source>
</evidence>
<evidence type="ECO:0000313" key="5">
    <source>
        <dbReference type="Proteomes" id="UP001454036"/>
    </source>
</evidence>
<dbReference type="InterPro" id="IPR040389">
    <property type="entry name" value="SMR"/>
</dbReference>
<dbReference type="GO" id="GO:0032875">
    <property type="term" value="P:regulation of DNA endoreduplication"/>
    <property type="evidence" value="ECO:0007669"/>
    <property type="project" value="InterPro"/>
</dbReference>
<comment type="caution">
    <text evidence="4">The sequence shown here is derived from an EMBL/GenBank/DDBJ whole genome shotgun (WGS) entry which is preliminary data.</text>
</comment>
<feature type="region of interest" description="Disordered" evidence="3">
    <location>
        <begin position="42"/>
        <end position="69"/>
    </location>
</feature>
<keyword evidence="1" id="KW-0649">Protein kinase inhibitor</keyword>
<reference evidence="4 5" key="1">
    <citation type="submission" date="2024-01" db="EMBL/GenBank/DDBJ databases">
        <title>The complete chloroplast genome sequence of Lithospermum erythrorhizon: insights into the phylogenetic relationship among Boraginaceae species and the maternal lineages of purple gromwells.</title>
        <authorList>
            <person name="Okada T."/>
            <person name="Watanabe K."/>
        </authorList>
    </citation>
    <scope>NUCLEOTIDE SEQUENCE [LARGE SCALE GENOMIC DNA]</scope>
</reference>
<accession>A0AAV3Q8Q8</accession>
<dbReference type="GO" id="GO:0004860">
    <property type="term" value="F:protein kinase inhibitor activity"/>
    <property type="evidence" value="ECO:0007669"/>
    <property type="project" value="UniProtKB-KW"/>
</dbReference>
<proteinExistence type="predicted"/>
<evidence type="ECO:0000256" key="3">
    <source>
        <dbReference type="SAM" id="MobiDB-lite"/>
    </source>
</evidence>
<organism evidence="4 5">
    <name type="scientific">Lithospermum erythrorhizon</name>
    <name type="common">Purple gromwell</name>
    <name type="synonym">Lithospermum officinale var. erythrorhizon</name>
    <dbReference type="NCBI Taxonomy" id="34254"/>
    <lineage>
        <taxon>Eukaryota</taxon>
        <taxon>Viridiplantae</taxon>
        <taxon>Streptophyta</taxon>
        <taxon>Embryophyta</taxon>
        <taxon>Tracheophyta</taxon>
        <taxon>Spermatophyta</taxon>
        <taxon>Magnoliopsida</taxon>
        <taxon>eudicotyledons</taxon>
        <taxon>Gunneridae</taxon>
        <taxon>Pentapetalae</taxon>
        <taxon>asterids</taxon>
        <taxon>lamiids</taxon>
        <taxon>Boraginales</taxon>
        <taxon>Boraginaceae</taxon>
        <taxon>Boraginoideae</taxon>
        <taxon>Lithospermeae</taxon>
        <taxon>Lithospermum</taxon>
    </lineage>
</organism>
<dbReference type="Proteomes" id="UP001454036">
    <property type="component" value="Unassembled WGS sequence"/>
</dbReference>
<keyword evidence="5" id="KW-1185">Reference proteome</keyword>
<evidence type="ECO:0000256" key="2">
    <source>
        <dbReference type="ARBA" id="ARBA00023306"/>
    </source>
</evidence>
<keyword evidence="2" id="KW-0131">Cell cycle</keyword>
<feature type="compositionally biased region" description="Acidic residues" evidence="3">
    <location>
        <begin position="45"/>
        <end position="55"/>
    </location>
</feature>
<protein>
    <submittedName>
        <fullName evidence="4">Uncharacterized protein</fullName>
    </submittedName>
</protein>
<dbReference type="PANTHER" id="PTHR33142">
    <property type="entry name" value="CYCLIN-DEPENDENT PROTEIN KINASE INHIBITOR SMR13"/>
    <property type="match status" value="1"/>
</dbReference>